<evidence type="ECO:0000313" key="1">
    <source>
        <dbReference type="EMBL" id="CAG8564336.1"/>
    </source>
</evidence>
<reference evidence="1" key="1">
    <citation type="submission" date="2021-06" db="EMBL/GenBank/DDBJ databases">
        <authorList>
            <person name="Kallberg Y."/>
            <person name="Tangrot J."/>
            <person name="Rosling A."/>
        </authorList>
    </citation>
    <scope>NUCLEOTIDE SEQUENCE</scope>
    <source>
        <strain evidence="1">AZ414A</strain>
    </source>
</reference>
<proteinExistence type="predicted"/>
<name>A0A9N9BHZ1_9GLOM</name>
<gene>
    <name evidence="1" type="ORF">DEBURN_LOCUS7749</name>
</gene>
<dbReference type="EMBL" id="CAJVPK010000995">
    <property type="protein sequence ID" value="CAG8564336.1"/>
    <property type="molecule type" value="Genomic_DNA"/>
</dbReference>
<accession>A0A9N9BHZ1</accession>
<dbReference type="AlphaFoldDB" id="A0A9N9BHZ1"/>
<evidence type="ECO:0000313" key="2">
    <source>
        <dbReference type="Proteomes" id="UP000789706"/>
    </source>
</evidence>
<comment type="caution">
    <text evidence="1">The sequence shown here is derived from an EMBL/GenBank/DDBJ whole genome shotgun (WGS) entry which is preliminary data.</text>
</comment>
<dbReference type="Proteomes" id="UP000789706">
    <property type="component" value="Unassembled WGS sequence"/>
</dbReference>
<keyword evidence="2" id="KW-1185">Reference proteome</keyword>
<organism evidence="1 2">
    <name type="scientific">Diversispora eburnea</name>
    <dbReference type="NCBI Taxonomy" id="1213867"/>
    <lineage>
        <taxon>Eukaryota</taxon>
        <taxon>Fungi</taxon>
        <taxon>Fungi incertae sedis</taxon>
        <taxon>Mucoromycota</taxon>
        <taxon>Glomeromycotina</taxon>
        <taxon>Glomeromycetes</taxon>
        <taxon>Diversisporales</taxon>
        <taxon>Diversisporaceae</taxon>
        <taxon>Diversispora</taxon>
    </lineage>
</organism>
<sequence length="69" mass="7935">MTCQKGKTRGNFVNLSKDKKIVSTSNINKNGSVNTENTKRFYGPEKNRRNFIYKHEPNQRQASGDFPTI</sequence>
<protein>
    <submittedName>
        <fullName evidence="1">5773_t:CDS:1</fullName>
    </submittedName>
</protein>